<name>A0A1M4V0V9_9BACL</name>
<keyword evidence="2" id="KW-1133">Transmembrane helix</keyword>
<keyword evidence="2" id="KW-0812">Transmembrane</keyword>
<evidence type="ECO:0000313" key="4">
    <source>
        <dbReference type="EMBL" id="SHE62540.1"/>
    </source>
</evidence>
<gene>
    <name evidence="4" type="ORF">SAMN05444392_102114</name>
</gene>
<dbReference type="InterPro" id="IPR017937">
    <property type="entry name" value="Thioredoxin_CS"/>
</dbReference>
<dbReference type="GO" id="GO:0016491">
    <property type="term" value="F:oxidoreductase activity"/>
    <property type="evidence" value="ECO:0007669"/>
    <property type="project" value="InterPro"/>
</dbReference>
<dbReference type="RefSeq" id="WP_073153248.1">
    <property type="nucleotide sequence ID" value="NZ_FQVL01000002.1"/>
</dbReference>
<proteinExistence type="predicted"/>
<dbReference type="InterPro" id="IPR050553">
    <property type="entry name" value="Thioredoxin_ResA/DsbE_sf"/>
</dbReference>
<evidence type="ECO:0000256" key="1">
    <source>
        <dbReference type="ARBA" id="ARBA00023157"/>
    </source>
</evidence>
<dbReference type="PROSITE" id="PS00194">
    <property type="entry name" value="THIOREDOXIN_1"/>
    <property type="match status" value="1"/>
</dbReference>
<evidence type="ECO:0000256" key="2">
    <source>
        <dbReference type="SAM" id="Phobius"/>
    </source>
</evidence>
<reference evidence="4 5" key="1">
    <citation type="submission" date="2016-11" db="EMBL/GenBank/DDBJ databases">
        <authorList>
            <person name="Jaros S."/>
            <person name="Januszkiewicz K."/>
            <person name="Wedrychowicz H."/>
        </authorList>
    </citation>
    <scope>NUCLEOTIDE SEQUENCE [LARGE SCALE GENOMIC DNA]</scope>
    <source>
        <strain evidence="4 5">DSM 44666</strain>
    </source>
</reference>
<dbReference type="SUPFAM" id="SSF52833">
    <property type="entry name" value="Thioredoxin-like"/>
    <property type="match status" value="1"/>
</dbReference>
<dbReference type="AlphaFoldDB" id="A0A1M4V0V9"/>
<keyword evidence="1" id="KW-1015">Disulfide bond</keyword>
<dbReference type="PANTHER" id="PTHR42852">
    <property type="entry name" value="THIOL:DISULFIDE INTERCHANGE PROTEIN DSBE"/>
    <property type="match status" value="1"/>
</dbReference>
<dbReference type="Pfam" id="PF00578">
    <property type="entry name" value="AhpC-TSA"/>
    <property type="match status" value="1"/>
</dbReference>
<evidence type="ECO:0000259" key="3">
    <source>
        <dbReference type="PROSITE" id="PS51352"/>
    </source>
</evidence>
<dbReference type="Gene3D" id="3.40.30.10">
    <property type="entry name" value="Glutaredoxin"/>
    <property type="match status" value="1"/>
</dbReference>
<dbReference type="GO" id="GO:0016853">
    <property type="term" value="F:isomerase activity"/>
    <property type="evidence" value="ECO:0007669"/>
    <property type="project" value="UniProtKB-KW"/>
</dbReference>
<dbReference type="InterPro" id="IPR000866">
    <property type="entry name" value="AhpC/TSA"/>
</dbReference>
<organism evidence="4 5">
    <name type="scientific">Seinonella peptonophila</name>
    <dbReference type="NCBI Taxonomy" id="112248"/>
    <lineage>
        <taxon>Bacteria</taxon>
        <taxon>Bacillati</taxon>
        <taxon>Bacillota</taxon>
        <taxon>Bacilli</taxon>
        <taxon>Bacillales</taxon>
        <taxon>Thermoactinomycetaceae</taxon>
        <taxon>Seinonella</taxon>
    </lineage>
</organism>
<feature type="transmembrane region" description="Helical" evidence="2">
    <location>
        <begin position="7"/>
        <end position="24"/>
    </location>
</feature>
<dbReference type="InterPro" id="IPR013766">
    <property type="entry name" value="Thioredoxin_domain"/>
</dbReference>
<keyword evidence="5" id="KW-1185">Reference proteome</keyword>
<protein>
    <submittedName>
        <fullName evidence="4">Thiol-disulfide isomerase or thioredoxin</fullName>
    </submittedName>
</protein>
<dbReference type="InterPro" id="IPR036249">
    <property type="entry name" value="Thioredoxin-like_sf"/>
</dbReference>
<keyword evidence="2" id="KW-0472">Membrane</keyword>
<dbReference type="GO" id="GO:0016209">
    <property type="term" value="F:antioxidant activity"/>
    <property type="evidence" value="ECO:0007669"/>
    <property type="project" value="InterPro"/>
</dbReference>
<dbReference type="STRING" id="112248.SAMN05444392_102114"/>
<dbReference type="OrthoDB" id="25753at2"/>
<accession>A0A1M4V0V9</accession>
<dbReference type="CDD" id="cd02966">
    <property type="entry name" value="TlpA_like_family"/>
    <property type="match status" value="1"/>
</dbReference>
<feature type="domain" description="Thioredoxin" evidence="3">
    <location>
        <begin position="48"/>
        <end position="190"/>
    </location>
</feature>
<dbReference type="PROSITE" id="PS51352">
    <property type="entry name" value="THIOREDOXIN_2"/>
    <property type="match status" value="1"/>
</dbReference>
<evidence type="ECO:0000313" key="5">
    <source>
        <dbReference type="Proteomes" id="UP000184476"/>
    </source>
</evidence>
<dbReference type="Proteomes" id="UP000184476">
    <property type="component" value="Unassembled WGS sequence"/>
</dbReference>
<keyword evidence="4" id="KW-0413">Isomerase</keyword>
<dbReference type="PANTHER" id="PTHR42852:SF13">
    <property type="entry name" value="PROTEIN DIPZ"/>
    <property type="match status" value="1"/>
</dbReference>
<sequence>MNWRNGIILALLLAFVGITVWYAWPGKNNPTSKTTASCIKESANQSRPEKGFCAPNFKLTDFKGDTMELYQNKGKPTFVNFWASWCEPCQAELPYMQSAYDKYKNRINFAMVNATMTEAGEEEVFDFVKTKHYTFPVYLDKEKTNIALGKYRVPGIPVTIIVNPDGRIQEKIVGSVSKKQLDHLIDQMLDQ</sequence>
<dbReference type="EMBL" id="FQVL01000002">
    <property type="protein sequence ID" value="SHE62540.1"/>
    <property type="molecule type" value="Genomic_DNA"/>
</dbReference>